<feature type="compositionally biased region" description="Polar residues" evidence="1">
    <location>
        <begin position="1"/>
        <end position="13"/>
    </location>
</feature>
<protein>
    <recommendedName>
        <fullName evidence="2">DUF397 domain-containing protein</fullName>
    </recommendedName>
</protein>
<comment type="caution">
    <text evidence="3">The sequence shown here is derived from an EMBL/GenBank/DDBJ whole genome shotgun (WGS) entry which is preliminary data.</text>
</comment>
<name>A0A7J0CXV6_STRMI</name>
<dbReference type="InterPro" id="IPR007278">
    <property type="entry name" value="DUF397"/>
</dbReference>
<feature type="domain" description="DUF397" evidence="2">
    <location>
        <begin position="16"/>
        <end position="67"/>
    </location>
</feature>
<feature type="region of interest" description="Disordered" evidence="1">
    <location>
        <begin position="1"/>
        <end position="24"/>
    </location>
</feature>
<evidence type="ECO:0000256" key="1">
    <source>
        <dbReference type="SAM" id="MobiDB-lite"/>
    </source>
</evidence>
<organism evidence="3 4">
    <name type="scientific">Streptomyces microflavus</name>
    <name type="common">Streptomyces lipmanii</name>
    <dbReference type="NCBI Taxonomy" id="1919"/>
    <lineage>
        <taxon>Bacteria</taxon>
        <taxon>Bacillati</taxon>
        <taxon>Actinomycetota</taxon>
        <taxon>Actinomycetes</taxon>
        <taxon>Kitasatosporales</taxon>
        <taxon>Streptomycetaceae</taxon>
        <taxon>Streptomyces</taxon>
    </lineage>
</organism>
<evidence type="ECO:0000313" key="3">
    <source>
        <dbReference type="EMBL" id="GFN07360.1"/>
    </source>
</evidence>
<dbReference type="EMBL" id="BLWD01000001">
    <property type="protein sequence ID" value="GFN07360.1"/>
    <property type="molecule type" value="Genomic_DNA"/>
</dbReference>
<proteinExistence type="predicted"/>
<evidence type="ECO:0000259" key="2">
    <source>
        <dbReference type="Pfam" id="PF04149"/>
    </source>
</evidence>
<dbReference type="Pfam" id="PF04149">
    <property type="entry name" value="DUF397"/>
    <property type="match status" value="1"/>
</dbReference>
<dbReference type="Proteomes" id="UP000498740">
    <property type="component" value="Unassembled WGS sequence"/>
</dbReference>
<evidence type="ECO:0000313" key="4">
    <source>
        <dbReference type="Proteomes" id="UP000498740"/>
    </source>
</evidence>
<accession>A0A7J0CXV6</accession>
<gene>
    <name evidence="3" type="ORF">Smic_59160</name>
</gene>
<reference evidence="3 4" key="1">
    <citation type="submission" date="2020-05" db="EMBL/GenBank/DDBJ databases">
        <title>Whole genome shotgun sequence of Streptomyces microflavus NBRC 13062.</title>
        <authorList>
            <person name="Komaki H."/>
            <person name="Tamura T."/>
        </authorList>
    </citation>
    <scope>NUCLEOTIDE SEQUENCE [LARGE SCALE GENOMIC DNA]</scope>
    <source>
        <strain evidence="3 4">NBRC 13062</strain>
    </source>
</reference>
<sequence>MTTPESVSNQAQLESAPWRKSSFSGDQGACVEAAPLLDGRIAVRNSNHPGAGTVFFTRTEMDAWIKGSRQASSTTLDLRGSQGSFAYGALRSLLPVAHGADVTIGTGTGGLAYRFRLHRPAYTVGQLPYVTGTLRNKRR</sequence>
<dbReference type="AlphaFoldDB" id="A0A7J0CXV6"/>